<evidence type="ECO:0000259" key="4">
    <source>
        <dbReference type="PROSITE" id="PS50022"/>
    </source>
</evidence>
<dbReference type="InterPro" id="IPR036770">
    <property type="entry name" value="Ankyrin_rpt-contain_sf"/>
</dbReference>
<accession>A0A2T7NUU5</accession>
<keyword evidence="6" id="KW-1185">Reference proteome</keyword>
<dbReference type="SMART" id="SM00248">
    <property type="entry name" value="ANK"/>
    <property type="match status" value="6"/>
</dbReference>
<dbReference type="InterPro" id="IPR002110">
    <property type="entry name" value="Ankyrin_rpt"/>
</dbReference>
<evidence type="ECO:0000313" key="6">
    <source>
        <dbReference type="Proteomes" id="UP000245119"/>
    </source>
</evidence>
<feature type="repeat" description="ANK" evidence="3">
    <location>
        <begin position="101"/>
        <end position="134"/>
    </location>
</feature>
<name>A0A2T7NUU5_POMCA</name>
<dbReference type="Pfam" id="PF00754">
    <property type="entry name" value="F5_F8_type_C"/>
    <property type="match status" value="1"/>
</dbReference>
<sequence length="619" mass="69250">MKKREQEEIWQTLDTGNKIRKLLTHINVNASETETGYTALLLAVLNGSRDITEMLLFYSADVLANDFKGNTALHLAVFHGRADLVELLLANNADVNSKNNDSITPLHIACQHNIKTQIIFKLVQAGADIWVEDKDKHTPLDIAAMYNRKEAVSLLMGNFPSLATNQCAIVEAAMRDYVDIVEVLLEYGTDPNKVDKLHGTTALHEAVRYCRLKSAEILLAFGSDSERENVKKEKPSIIAQELPTAMKEQFCTLFKEYEGRQPRIPKFLLQKQGNLSESFKAKCLKDYPPLPNQAAWTQNTREFCNSCTENNPNHHILDDNPATFWVIPIMHDAWTVLDLGSLHTITGITITGWNSPQMVKNFEVQSGGSLQGPWSTFSAHTCERLGSTNPRDPGVEQTFKGFTVELRYMRLYVVDNHGGNCICFQGIKLHGADCRISSFLTTCQKHHLVETFIAKGINTYEKLLDMTESDICQFMDDPVEISMLYQLLQEEKRKLHPVSILTWLAVPTNITYCGEELPDFSVQSNPDVTDVVEVEVEGAQVEGLHHVSLQPGGKDEASTAIFHGIRLKPAGKYTIKVKNVASGIELQAPEQIVVCEFQNHTFLNEIVCPIGQCSTSCSQ</sequence>
<gene>
    <name evidence="5" type="ORF">C0Q70_15443</name>
</gene>
<dbReference type="Gene3D" id="2.60.120.260">
    <property type="entry name" value="Galactose-binding domain-like"/>
    <property type="match status" value="1"/>
</dbReference>
<dbReference type="PROSITE" id="PS50297">
    <property type="entry name" value="ANK_REP_REGION"/>
    <property type="match status" value="4"/>
</dbReference>
<dbReference type="PROSITE" id="PS50088">
    <property type="entry name" value="ANK_REPEAT"/>
    <property type="match status" value="5"/>
</dbReference>
<dbReference type="PANTHER" id="PTHR24198">
    <property type="entry name" value="ANKYRIN REPEAT AND PROTEIN KINASE DOMAIN-CONTAINING PROTEIN"/>
    <property type="match status" value="1"/>
</dbReference>
<feature type="domain" description="F5/8 type C" evidence="4">
    <location>
        <begin position="283"/>
        <end position="432"/>
    </location>
</feature>
<dbReference type="SUPFAM" id="SSF49785">
    <property type="entry name" value="Galactose-binding domain-like"/>
    <property type="match status" value="1"/>
</dbReference>
<dbReference type="EMBL" id="PZQS01000009">
    <property type="protein sequence ID" value="PVD24949.1"/>
    <property type="molecule type" value="Genomic_DNA"/>
</dbReference>
<organism evidence="5 6">
    <name type="scientific">Pomacea canaliculata</name>
    <name type="common">Golden apple snail</name>
    <dbReference type="NCBI Taxonomy" id="400727"/>
    <lineage>
        <taxon>Eukaryota</taxon>
        <taxon>Metazoa</taxon>
        <taxon>Spiralia</taxon>
        <taxon>Lophotrochozoa</taxon>
        <taxon>Mollusca</taxon>
        <taxon>Gastropoda</taxon>
        <taxon>Caenogastropoda</taxon>
        <taxon>Architaenioglossa</taxon>
        <taxon>Ampullarioidea</taxon>
        <taxon>Ampullariidae</taxon>
        <taxon>Pomacea</taxon>
    </lineage>
</organism>
<dbReference type="Pfam" id="PF12796">
    <property type="entry name" value="Ank_2"/>
    <property type="match status" value="2"/>
</dbReference>
<keyword evidence="1" id="KW-0677">Repeat</keyword>
<dbReference type="Proteomes" id="UP000245119">
    <property type="component" value="Linkage Group LG9"/>
</dbReference>
<dbReference type="PROSITE" id="PS50022">
    <property type="entry name" value="FA58C_3"/>
    <property type="match status" value="1"/>
</dbReference>
<reference evidence="5 6" key="1">
    <citation type="submission" date="2018-04" db="EMBL/GenBank/DDBJ databases">
        <title>The genome of golden apple snail Pomacea canaliculata provides insight into stress tolerance and invasive adaptation.</title>
        <authorList>
            <person name="Liu C."/>
            <person name="Liu B."/>
            <person name="Ren Y."/>
            <person name="Zhang Y."/>
            <person name="Wang H."/>
            <person name="Li S."/>
            <person name="Jiang F."/>
            <person name="Yin L."/>
            <person name="Zhang G."/>
            <person name="Qian W."/>
            <person name="Fan W."/>
        </authorList>
    </citation>
    <scope>NUCLEOTIDE SEQUENCE [LARGE SCALE GENOMIC DNA]</scope>
    <source>
        <strain evidence="5">SZHN2017</strain>
        <tissue evidence="5">Muscle</tissue>
    </source>
</reference>
<dbReference type="AlphaFoldDB" id="A0A2T7NUU5"/>
<evidence type="ECO:0000256" key="2">
    <source>
        <dbReference type="ARBA" id="ARBA00023043"/>
    </source>
</evidence>
<dbReference type="PANTHER" id="PTHR24198:SF165">
    <property type="entry name" value="ANKYRIN REPEAT-CONTAINING PROTEIN-RELATED"/>
    <property type="match status" value="1"/>
</dbReference>
<comment type="caution">
    <text evidence="5">The sequence shown here is derived from an EMBL/GenBank/DDBJ whole genome shotgun (WGS) entry which is preliminary data.</text>
</comment>
<dbReference type="OrthoDB" id="5314041at2759"/>
<dbReference type="Pfam" id="PF00023">
    <property type="entry name" value="Ank"/>
    <property type="match status" value="1"/>
</dbReference>
<dbReference type="InterPro" id="IPR000421">
    <property type="entry name" value="FA58C"/>
</dbReference>
<feature type="repeat" description="ANK" evidence="3">
    <location>
        <begin position="198"/>
        <end position="230"/>
    </location>
</feature>
<dbReference type="PRINTS" id="PR01415">
    <property type="entry name" value="ANKYRIN"/>
</dbReference>
<feature type="repeat" description="ANK" evidence="3">
    <location>
        <begin position="68"/>
        <end position="100"/>
    </location>
</feature>
<feature type="repeat" description="ANK" evidence="3">
    <location>
        <begin position="164"/>
        <end position="196"/>
    </location>
</feature>
<dbReference type="InterPro" id="IPR008979">
    <property type="entry name" value="Galactose-bd-like_sf"/>
</dbReference>
<evidence type="ECO:0000313" key="5">
    <source>
        <dbReference type="EMBL" id="PVD24949.1"/>
    </source>
</evidence>
<protein>
    <recommendedName>
        <fullName evidence="4">F5/8 type C domain-containing protein</fullName>
    </recommendedName>
</protein>
<evidence type="ECO:0000256" key="1">
    <source>
        <dbReference type="ARBA" id="ARBA00022737"/>
    </source>
</evidence>
<feature type="repeat" description="ANK" evidence="3">
    <location>
        <begin position="35"/>
        <end position="67"/>
    </location>
</feature>
<evidence type="ECO:0000256" key="3">
    <source>
        <dbReference type="PROSITE-ProRule" id="PRU00023"/>
    </source>
</evidence>
<dbReference type="Gene3D" id="1.25.40.20">
    <property type="entry name" value="Ankyrin repeat-containing domain"/>
    <property type="match status" value="4"/>
</dbReference>
<dbReference type="STRING" id="400727.A0A2T7NUU5"/>
<proteinExistence type="predicted"/>
<keyword evidence="2 3" id="KW-0040">ANK repeat</keyword>
<dbReference type="SUPFAM" id="SSF48403">
    <property type="entry name" value="Ankyrin repeat"/>
    <property type="match status" value="1"/>
</dbReference>